<reference evidence="1 2" key="1">
    <citation type="journal article" date="2020" name="Phytopathology">
        <title>Genome Sequence Resources of Colletotrichum truncatum, C. plurivorum, C. musicola, and C. sojae: Four Species Pathogenic to Soybean (Glycine max).</title>
        <authorList>
            <person name="Rogerio F."/>
            <person name="Boufleur T.R."/>
            <person name="Ciampi-Guillardi M."/>
            <person name="Sukno S.A."/>
            <person name="Thon M.R."/>
            <person name="Massola Junior N.S."/>
            <person name="Baroncelli R."/>
        </authorList>
    </citation>
    <scope>NUCLEOTIDE SEQUENCE [LARGE SCALE GENOMIC DNA]</scope>
    <source>
        <strain evidence="1 2">CMES1059</strain>
    </source>
</reference>
<proteinExistence type="predicted"/>
<accession>A0ACC3YGC7</accession>
<evidence type="ECO:0000313" key="2">
    <source>
        <dbReference type="Proteomes" id="UP000805649"/>
    </source>
</evidence>
<gene>
    <name evidence="1" type="ORF">CTRU02_213659</name>
</gene>
<dbReference type="EMBL" id="VUJX02000010">
    <property type="protein sequence ID" value="KAL0930924.1"/>
    <property type="molecule type" value="Genomic_DNA"/>
</dbReference>
<dbReference type="Proteomes" id="UP000805649">
    <property type="component" value="Unassembled WGS sequence"/>
</dbReference>
<evidence type="ECO:0000313" key="1">
    <source>
        <dbReference type="EMBL" id="KAL0930924.1"/>
    </source>
</evidence>
<organism evidence="1 2">
    <name type="scientific">Colletotrichum truncatum</name>
    <name type="common">Anthracnose fungus</name>
    <name type="synonym">Colletotrichum capsici</name>
    <dbReference type="NCBI Taxonomy" id="5467"/>
    <lineage>
        <taxon>Eukaryota</taxon>
        <taxon>Fungi</taxon>
        <taxon>Dikarya</taxon>
        <taxon>Ascomycota</taxon>
        <taxon>Pezizomycotina</taxon>
        <taxon>Sordariomycetes</taxon>
        <taxon>Hypocreomycetidae</taxon>
        <taxon>Glomerellales</taxon>
        <taxon>Glomerellaceae</taxon>
        <taxon>Colletotrichum</taxon>
        <taxon>Colletotrichum truncatum species complex</taxon>
    </lineage>
</organism>
<keyword evidence="2" id="KW-1185">Reference proteome</keyword>
<sequence>MPTASLLGTYDVGLSPAVTPPPNLNIRDKDPVQSVCGYFTLSGDKGIRSRKCAENETCRVSDGFLGCGSAVFTSCANAREVKGCSSGMTVDEKTLCCRETSGIVPACQTFMRDDSEKGLKKMFACRDLDIPWDITVTLHHSTNLLVNARSSTPTRSPPSTPSSGGDLALGSSAETMTPSSMGTSTPSLAFTPTAAAESASGKPSGNDDAQNFSPQPQTSAIVGAVLGAFAFVGVTVCFVAWLFMQQRRRRAQSTGRRSPTPTVELQGDQPGDSAKTEGLTEMIQREHVPTIPELQACRAPADGELGSPNKPAELDS</sequence>
<comment type="caution">
    <text evidence="1">The sequence shown here is derived from an EMBL/GenBank/DDBJ whole genome shotgun (WGS) entry which is preliminary data.</text>
</comment>
<protein>
    <submittedName>
        <fullName evidence="1">Uncharacterized protein</fullName>
    </submittedName>
</protein>
<name>A0ACC3YGC7_COLTU</name>